<dbReference type="InterPro" id="IPR000281">
    <property type="entry name" value="HTH_RpiR"/>
</dbReference>
<dbReference type="InterPro" id="IPR036388">
    <property type="entry name" value="WH-like_DNA-bd_sf"/>
</dbReference>
<dbReference type="SUPFAM" id="SSF46689">
    <property type="entry name" value="Homeodomain-like"/>
    <property type="match status" value="1"/>
</dbReference>
<dbReference type="InterPro" id="IPR047640">
    <property type="entry name" value="RpiR-like"/>
</dbReference>
<dbReference type="CDD" id="cd05013">
    <property type="entry name" value="SIS_RpiR"/>
    <property type="match status" value="1"/>
</dbReference>
<dbReference type="PROSITE" id="PS51071">
    <property type="entry name" value="HTH_RPIR"/>
    <property type="match status" value="1"/>
</dbReference>
<evidence type="ECO:0000256" key="1">
    <source>
        <dbReference type="ARBA" id="ARBA00023015"/>
    </source>
</evidence>
<dbReference type="PANTHER" id="PTHR30514">
    <property type="entry name" value="GLUCOKINASE"/>
    <property type="match status" value="1"/>
</dbReference>
<dbReference type="eggNOG" id="COG1737">
    <property type="taxonomic scope" value="Bacteria"/>
</dbReference>
<evidence type="ECO:0000256" key="3">
    <source>
        <dbReference type="ARBA" id="ARBA00023163"/>
    </source>
</evidence>
<keyword evidence="3" id="KW-0804">Transcription</keyword>
<keyword evidence="7" id="KW-1185">Reference proteome</keyword>
<dbReference type="GO" id="GO:1901135">
    <property type="term" value="P:carbohydrate derivative metabolic process"/>
    <property type="evidence" value="ECO:0007669"/>
    <property type="project" value="InterPro"/>
</dbReference>
<dbReference type="HOGENOM" id="CLU_055769_1_1_12"/>
<feature type="domain" description="SIS" evidence="5">
    <location>
        <begin position="124"/>
        <end position="263"/>
    </location>
</feature>
<dbReference type="KEGG" id="ssm:Spirs_0024"/>
<sequence>MDILEQIKSEYPNYNSTRKRIASFILENPTRCCFLSLKEFAEEARSTEVTVLNFCRSLGLGRYVELKKALQSHVLIWTRPADRMKALASRSSDSNELFDQVVKSEQKALRSTFEHNGPKQILSFIQMIRKARRVFVAAHGASRIFSSVITYRLSLLGVDISELDMDNPHKTIFRLLSCNPEESLLIAIATPPYGKNTIATTRMCRSRGISVVTITDSTLSPLVSMAETALICPTELMGLTNSPTSIMAIIDIIAVLFLAEKQEDEFSHQEDLAQQYEHYLKLFNSEL</sequence>
<dbReference type="InterPro" id="IPR046348">
    <property type="entry name" value="SIS_dom_sf"/>
</dbReference>
<dbReference type="RefSeq" id="WP_013252648.1">
    <property type="nucleotide sequence ID" value="NC_014364.1"/>
</dbReference>
<evidence type="ECO:0000313" key="6">
    <source>
        <dbReference type="EMBL" id="ADK79184.1"/>
    </source>
</evidence>
<dbReference type="SUPFAM" id="SSF53697">
    <property type="entry name" value="SIS domain"/>
    <property type="match status" value="1"/>
</dbReference>
<protein>
    <submittedName>
        <fullName evidence="6">Transcriptional regulator, RpiR family</fullName>
    </submittedName>
</protein>
<dbReference type="STRING" id="573413.Spirs_0024"/>
<dbReference type="OrthoDB" id="3684496at2"/>
<dbReference type="Proteomes" id="UP000002318">
    <property type="component" value="Chromosome"/>
</dbReference>
<dbReference type="Gene3D" id="3.40.50.10490">
    <property type="entry name" value="Glucose-6-phosphate isomerase like protein, domain 1"/>
    <property type="match status" value="1"/>
</dbReference>
<proteinExistence type="predicted"/>
<dbReference type="Pfam" id="PF01418">
    <property type="entry name" value="HTH_6"/>
    <property type="match status" value="1"/>
</dbReference>
<name>E1R6Q2_SEDSS</name>
<dbReference type="GO" id="GO:0003677">
    <property type="term" value="F:DNA binding"/>
    <property type="evidence" value="ECO:0007669"/>
    <property type="project" value="UniProtKB-KW"/>
</dbReference>
<dbReference type="InterPro" id="IPR001347">
    <property type="entry name" value="SIS_dom"/>
</dbReference>
<dbReference type="Pfam" id="PF01380">
    <property type="entry name" value="SIS"/>
    <property type="match status" value="1"/>
</dbReference>
<keyword evidence="2" id="KW-0238">DNA-binding</keyword>
<dbReference type="InterPro" id="IPR035472">
    <property type="entry name" value="RpiR-like_SIS"/>
</dbReference>
<dbReference type="GO" id="GO:0003700">
    <property type="term" value="F:DNA-binding transcription factor activity"/>
    <property type="evidence" value="ECO:0007669"/>
    <property type="project" value="InterPro"/>
</dbReference>
<keyword evidence="1" id="KW-0805">Transcription regulation</keyword>
<organism evidence="6 7">
    <name type="scientific">Sediminispirochaeta smaragdinae (strain DSM 11293 / JCM 15392 / SEBR 4228)</name>
    <name type="common">Spirochaeta smaragdinae</name>
    <dbReference type="NCBI Taxonomy" id="573413"/>
    <lineage>
        <taxon>Bacteria</taxon>
        <taxon>Pseudomonadati</taxon>
        <taxon>Spirochaetota</taxon>
        <taxon>Spirochaetia</taxon>
        <taxon>Spirochaetales</taxon>
        <taxon>Spirochaetaceae</taxon>
        <taxon>Sediminispirochaeta</taxon>
    </lineage>
</organism>
<dbReference type="InterPro" id="IPR009057">
    <property type="entry name" value="Homeodomain-like_sf"/>
</dbReference>
<dbReference type="GO" id="GO:0097367">
    <property type="term" value="F:carbohydrate derivative binding"/>
    <property type="evidence" value="ECO:0007669"/>
    <property type="project" value="InterPro"/>
</dbReference>
<dbReference type="Gene3D" id="1.10.10.10">
    <property type="entry name" value="Winged helix-like DNA-binding domain superfamily/Winged helix DNA-binding domain"/>
    <property type="match status" value="1"/>
</dbReference>
<evidence type="ECO:0000256" key="2">
    <source>
        <dbReference type="ARBA" id="ARBA00023125"/>
    </source>
</evidence>
<evidence type="ECO:0000259" key="4">
    <source>
        <dbReference type="PROSITE" id="PS51071"/>
    </source>
</evidence>
<accession>E1R6Q2</accession>
<evidence type="ECO:0000259" key="5">
    <source>
        <dbReference type="PROSITE" id="PS51464"/>
    </source>
</evidence>
<reference evidence="6 7" key="1">
    <citation type="journal article" date="2010" name="Stand. Genomic Sci.">
        <title>Complete genome sequence of Spirochaeta smaragdinae type strain (SEBR 4228).</title>
        <authorList>
            <person name="Mavromatis K."/>
            <person name="Yasawong M."/>
            <person name="Chertkov O."/>
            <person name="Lapidus A."/>
            <person name="Lucas S."/>
            <person name="Nolan M."/>
            <person name="Del Rio T.G."/>
            <person name="Tice H."/>
            <person name="Cheng J.F."/>
            <person name="Pitluck S."/>
            <person name="Liolios K."/>
            <person name="Ivanova N."/>
            <person name="Tapia R."/>
            <person name="Han C."/>
            <person name="Bruce D."/>
            <person name="Goodwin L."/>
            <person name="Pati A."/>
            <person name="Chen A."/>
            <person name="Palaniappan K."/>
            <person name="Land M."/>
            <person name="Hauser L."/>
            <person name="Chang Y.J."/>
            <person name="Jeffries C.D."/>
            <person name="Detter J.C."/>
            <person name="Rohde M."/>
            <person name="Brambilla E."/>
            <person name="Spring S."/>
            <person name="Goker M."/>
            <person name="Sikorski J."/>
            <person name="Woyke T."/>
            <person name="Bristow J."/>
            <person name="Eisen J.A."/>
            <person name="Markowitz V."/>
            <person name="Hugenholtz P."/>
            <person name="Klenk H.P."/>
            <person name="Kyrpides N.C."/>
        </authorList>
    </citation>
    <scope>NUCLEOTIDE SEQUENCE [LARGE SCALE GENOMIC DNA]</scope>
    <source>
        <strain evidence="7">DSM 11293 / JCM 15392 / SEBR 4228</strain>
    </source>
</reference>
<dbReference type="PROSITE" id="PS51464">
    <property type="entry name" value="SIS"/>
    <property type="match status" value="1"/>
</dbReference>
<dbReference type="EMBL" id="CP002116">
    <property type="protein sequence ID" value="ADK79184.1"/>
    <property type="molecule type" value="Genomic_DNA"/>
</dbReference>
<gene>
    <name evidence="6" type="ordered locus">Spirs_0024</name>
</gene>
<feature type="domain" description="HTH rpiR-type" evidence="4">
    <location>
        <begin position="1"/>
        <end position="77"/>
    </location>
</feature>
<dbReference type="AlphaFoldDB" id="E1R6Q2"/>
<evidence type="ECO:0000313" key="7">
    <source>
        <dbReference type="Proteomes" id="UP000002318"/>
    </source>
</evidence>